<sequence>METSIQEYDFFNSMDQYNLLYNDETLASGLLTDPSYKNLCKFKGGVFSGNETEYERICAKFKYLNFFLFESPVKQTSHSNYHSEYMNFWLNYKLKSTNNSNVCAQNFYQELKTHDSKFDLEKKIQIKNISDDNLTLMTEIYNLYSSYNQIYKIINEPFGDLTQCSRYSTECVQKYEDAIEKCPKGKVSNFCKALKVFKEKYDKLKKDDKLVGGCEIEELKPLPSEENLLLVSAVPRSGGEDSVVPPRTSEDQGSTAGFGVVTGTISTILGILPISLILYKATPFGSWISNRYFKNKNIHQIIEDEENYESLLSTSGSHDITSAHAGYKLSYNSL</sequence>
<evidence type="ECO:0000313" key="2">
    <source>
        <dbReference type="Proteomes" id="UP000078550"/>
    </source>
</evidence>
<name>A0A1A9AH48_PLAOA</name>
<dbReference type="InterPro" id="IPR006477">
    <property type="entry name" value="Yir_bir_cir"/>
</dbReference>
<accession>A0A1A9AH48</accession>
<gene>
    <name evidence="1" type="ORF">POVWA2_068150</name>
</gene>
<dbReference type="EMBL" id="FLRE01000903">
    <property type="protein sequence ID" value="SBT55490.1"/>
    <property type="molecule type" value="Genomic_DNA"/>
</dbReference>
<organism evidence="1 2">
    <name type="scientific">Plasmodium ovale wallikeri</name>
    <dbReference type="NCBI Taxonomy" id="864142"/>
    <lineage>
        <taxon>Eukaryota</taxon>
        <taxon>Sar</taxon>
        <taxon>Alveolata</taxon>
        <taxon>Apicomplexa</taxon>
        <taxon>Aconoidasida</taxon>
        <taxon>Haemosporida</taxon>
        <taxon>Plasmodiidae</taxon>
        <taxon>Plasmodium</taxon>
        <taxon>Plasmodium (Plasmodium)</taxon>
    </lineage>
</organism>
<proteinExistence type="predicted"/>
<protein>
    <submittedName>
        <fullName evidence="1">PIR Superfamily Protein</fullName>
    </submittedName>
</protein>
<evidence type="ECO:0000313" key="1">
    <source>
        <dbReference type="EMBL" id="SBT55490.1"/>
    </source>
</evidence>
<dbReference type="AlphaFoldDB" id="A0A1A9AH48"/>
<reference evidence="2" key="1">
    <citation type="submission" date="2016-05" db="EMBL/GenBank/DDBJ databases">
        <authorList>
            <person name="Naeem Raeece"/>
        </authorList>
    </citation>
    <scope>NUCLEOTIDE SEQUENCE [LARGE SCALE GENOMIC DNA]</scope>
</reference>
<dbReference type="Pfam" id="PF05795">
    <property type="entry name" value="Plasmodium_Vir"/>
    <property type="match status" value="1"/>
</dbReference>
<dbReference type="InterPro" id="IPR008780">
    <property type="entry name" value="Plasmodium_Vir"/>
</dbReference>
<dbReference type="Pfam" id="PF06022">
    <property type="entry name" value="Cir_Bir_Yir"/>
    <property type="match status" value="1"/>
</dbReference>
<dbReference type="Proteomes" id="UP000078550">
    <property type="component" value="Unassembled WGS sequence"/>
</dbReference>